<dbReference type="EMBL" id="CAMAPE010000004">
    <property type="protein sequence ID" value="CAH9058606.1"/>
    <property type="molecule type" value="Genomic_DNA"/>
</dbReference>
<evidence type="ECO:0000313" key="1">
    <source>
        <dbReference type="EMBL" id="CAH9058606.1"/>
    </source>
</evidence>
<dbReference type="Proteomes" id="UP001152484">
    <property type="component" value="Unassembled WGS sequence"/>
</dbReference>
<dbReference type="PANTHER" id="PTHR31509">
    <property type="entry name" value="BPS1-LIKE PROTEIN"/>
    <property type="match status" value="1"/>
</dbReference>
<dbReference type="AlphaFoldDB" id="A0A9P0YIB9"/>
<accession>A0A9P0YIB9</accession>
<sequence length="339" mass="39591">MTKFVEDFDKFLGKAIDDLNDMFVVFDDNLVSIEFLSRVVSSLRSFHAEFTRLLPKLRLPARDKWLEGYMDESSRLWAAGRLIKKAVSNFENGETSGGHLVSLLLRHPVLNRDRSIQIQRNIAHYEWELNVIEERNKRWIETKLEKLSLRFTINVWGESKWNGFYQILHCMKNATSLLLLILVTGLVYFNPETTPLLRLDSEADPPGLIDPSFMVSAARLRERVAQEMMGLSGIAVLEFQQLRVAVEKVKREVKIDTDSEVVKVDEGKVERLRDCFETLKCEVESIIEQLDDLFDEIVEGRKMIMDLCIREEDLEEEEQGEIIHQKRVRHKYHTKSRHI</sequence>
<dbReference type="OrthoDB" id="1313378at2759"/>
<organism evidence="1 2">
    <name type="scientific">Cuscuta europaea</name>
    <name type="common">European dodder</name>
    <dbReference type="NCBI Taxonomy" id="41803"/>
    <lineage>
        <taxon>Eukaryota</taxon>
        <taxon>Viridiplantae</taxon>
        <taxon>Streptophyta</taxon>
        <taxon>Embryophyta</taxon>
        <taxon>Tracheophyta</taxon>
        <taxon>Spermatophyta</taxon>
        <taxon>Magnoliopsida</taxon>
        <taxon>eudicotyledons</taxon>
        <taxon>Gunneridae</taxon>
        <taxon>Pentapetalae</taxon>
        <taxon>asterids</taxon>
        <taxon>lamiids</taxon>
        <taxon>Solanales</taxon>
        <taxon>Convolvulaceae</taxon>
        <taxon>Cuscuteae</taxon>
        <taxon>Cuscuta</taxon>
        <taxon>Cuscuta subgen. Cuscuta</taxon>
    </lineage>
</organism>
<gene>
    <name evidence="1" type="ORF">CEURO_LOCUS1281</name>
</gene>
<name>A0A9P0YIB9_CUSEU</name>
<keyword evidence="2" id="KW-1185">Reference proteome</keyword>
<comment type="caution">
    <text evidence="1">The sequence shown here is derived from an EMBL/GenBank/DDBJ whole genome shotgun (WGS) entry which is preliminary data.</text>
</comment>
<reference evidence="1" key="1">
    <citation type="submission" date="2022-07" db="EMBL/GenBank/DDBJ databases">
        <authorList>
            <person name="Macas J."/>
            <person name="Novak P."/>
            <person name="Neumann P."/>
        </authorList>
    </citation>
    <scope>NUCLEOTIDE SEQUENCE</scope>
</reference>
<protein>
    <submittedName>
        <fullName evidence="1">Uncharacterized protein</fullName>
    </submittedName>
</protein>
<proteinExistence type="predicted"/>
<evidence type="ECO:0000313" key="2">
    <source>
        <dbReference type="Proteomes" id="UP001152484"/>
    </source>
</evidence>